<protein>
    <recommendedName>
        <fullName evidence="3">N-acetyltransferase domain-containing protein</fullName>
    </recommendedName>
</protein>
<gene>
    <name evidence="1" type="ORF">SAMN05192546_104231</name>
</gene>
<evidence type="ECO:0008006" key="3">
    <source>
        <dbReference type="Google" id="ProtNLM"/>
    </source>
</evidence>
<dbReference type="InterPro" id="IPR016181">
    <property type="entry name" value="Acyl_CoA_acyltransferase"/>
</dbReference>
<dbReference type="STRING" id="159292.SAMN05192546_104231"/>
<evidence type="ECO:0000313" key="1">
    <source>
        <dbReference type="EMBL" id="SDY78751.1"/>
    </source>
</evidence>
<sequence>MQIIETGRIYRHTSEEIIEKSYKMILLQQGSEQEIFDLQTIVYEAQDDPQKFVPDPIESFRDVMLVEGKGFSIGVFVEEELVAVRTVSFPGDGTDNLGREIGLTSKEALEKTAILEATMVRPDYRGNALQKRMLVPTMELIKNHRCCYVLCTISPFNYPSLSSVMHAGLYIRNLRMRTGVYGGKLRFLLAENICRDKKMIWKDSVAIKNTEIKKQQLLMEKGYMGYHLVEIPEEPDQFMIYYGKSEVSF</sequence>
<dbReference type="SUPFAM" id="SSF55729">
    <property type="entry name" value="Acyl-CoA N-acyltransferases (Nat)"/>
    <property type="match status" value="1"/>
</dbReference>
<dbReference type="RefSeq" id="WP_093312788.1">
    <property type="nucleotide sequence ID" value="NZ_FNPV01000004.1"/>
</dbReference>
<keyword evidence="2" id="KW-1185">Reference proteome</keyword>
<accession>A0A1H3MQ20</accession>
<dbReference type="OrthoDB" id="8750087at2"/>
<evidence type="ECO:0000313" key="2">
    <source>
        <dbReference type="Proteomes" id="UP000199230"/>
    </source>
</evidence>
<dbReference type="AlphaFoldDB" id="A0A1H3MQ20"/>
<organism evidence="1 2">
    <name type="scientific">Tindallia californiensis</name>
    <dbReference type="NCBI Taxonomy" id="159292"/>
    <lineage>
        <taxon>Bacteria</taxon>
        <taxon>Bacillati</taxon>
        <taxon>Bacillota</taxon>
        <taxon>Clostridia</taxon>
        <taxon>Peptostreptococcales</taxon>
        <taxon>Tindalliaceae</taxon>
        <taxon>Tindallia</taxon>
    </lineage>
</organism>
<dbReference type="EMBL" id="FNPV01000004">
    <property type="protein sequence ID" value="SDY78751.1"/>
    <property type="molecule type" value="Genomic_DNA"/>
</dbReference>
<dbReference type="Proteomes" id="UP000199230">
    <property type="component" value="Unassembled WGS sequence"/>
</dbReference>
<name>A0A1H3MQ20_9FIRM</name>
<reference evidence="1 2" key="1">
    <citation type="submission" date="2016-10" db="EMBL/GenBank/DDBJ databases">
        <authorList>
            <person name="de Groot N.N."/>
        </authorList>
    </citation>
    <scope>NUCLEOTIDE SEQUENCE [LARGE SCALE GENOMIC DNA]</scope>
    <source>
        <strain evidence="1 2">APO</strain>
    </source>
</reference>
<proteinExistence type="predicted"/>